<name>A0A182X9V3_ANOQN</name>
<evidence type="ECO:0000313" key="2">
    <source>
        <dbReference type="Proteomes" id="UP000076407"/>
    </source>
</evidence>
<dbReference type="VEuPathDB" id="VectorBase:AQUA006592"/>
<keyword evidence="2" id="KW-1185">Reference proteome</keyword>
<dbReference type="EnsemblMetazoa" id="AQUA006592-RA">
    <property type="protein sequence ID" value="AQUA006592-PA"/>
    <property type="gene ID" value="AQUA006592"/>
</dbReference>
<reference evidence="1" key="1">
    <citation type="submission" date="2020-05" db="UniProtKB">
        <authorList>
            <consortium name="EnsemblMetazoa"/>
        </authorList>
    </citation>
    <scope>IDENTIFICATION</scope>
    <source>
        <strain evidence="1">SANGQUA</strain>
    </source>
</reference>
<dbReference type="Proteomes" id="UP000076407">
    <property type="component" value="Unassembled WGS sequence"/>
</dbReference>
<protein>
    <submittedName>
        <fullName evidence="1">Uncharacterized protein</fullName>
    </submittedName>
</protein>
<dbReference type="AlphaFoldDB" id="A0A182X9V3"/>
<proteinExistence type="predicted"/>
<sequence length="73" mass="8141">MMLAAGDTARKPVPRHCRCACSFCQHFLEAQNCCSLYYHYPCDSCYLLLTLLCVPGRVEMQHSPVYGPAVGGR</sequence>
<organism evidence="1 2">
    <name type="scientific">Anopheles quadriannulatus</name>
    <name type="common">Mosquito</name>
    <dbReference type="NCBI Taxonomy" id="34691"/>
    <lineage>
        <taxon>Eukaryota</taxon>
        <taxon>Metazoa</taxon>
        <taxon>Ecdysozoa</taxon>
        <taxon>Arthropoda</taxon>
        <taxon>Hexapoda</taxon>
        <taxon>Insecta</taxon>
        <taxon>Pterygota</taxon>
        <taxon>Neoptera</taxon>
        <taxon>Endopterygota</taxon>
        <taxon>Diptera</taxon>
        <taxon>Nematocera</taxon>
        <taxon>Culicoidea</taxon>
        <taxon>Culicidae</taxon>
        <taxon>Anophelinae</taxon>
        <taxon>Anopheles</taxon>
    </lineage>
</organism>
<accession>A0A182X9V3</accession>
<evidence type="ECO:0000313" key="1">
    <source>
        <dbReference type="EnsemblMetazoa" id="AQUA006592-PA"/>
    </source>
</evidence>